<keyword evidence="2" id="KW-0614">Plasmid</keyword>
<reference evidence="2 3" key="1">
    <citation type="submission" date="2020-07" db="EMBL/GenBank/DDBJ databases">
        <title>Draft genome sequence of four isobutane-metabolizing strains capable of cometabolically degrading diverse ether contaminants.</title>
        <authorList>
            <person name="Chen W."/>
            <person name="Faulkner N."/>
            <person name="Smith C."/>
            <person name="Hyman M."/>
        </authorList>
    </citation>
    <scope>NUCLEOTIDE SEQUENCE [LARGE SCALE GENOMIC DNA]</scope>
    <source>
        <strain evidence="2 3">2A</strain>
        <plasmid evidence="2 3">unnamed2</plasmid>
    </source>
</reference>
<geneLocation type="plasmid" evidence="2 3">
    <name>unnamed2</name>
</geneLocation>
<name>A0A7G8P6K7_9MYCO</name>
<dbReference type="Gene3D" id="1.10.287.850">
    <property type="entry name" value="HP0062-like domain"/>
    <property type="match status" value="1"/>
</dbReference>
<proteinExistence type="predicted"/>
<evidence type="ECO:0000313" key="2">
    <source>
        <dbReference type="EMBL" id="QNJ89973.1"/>
    </source>
</evidence>
<dbReference type="SUPFAM" id="SSF140459">
    <property type="entry name" value="PE/PPE dimer-like"/>
    <property type="match status" value="1"/>
</dbReference>
<dbReference type="AlphaFoldDB" id="A0A7G8P6K7"/>
<organism evidence="2 3">
    <name type="scientific">Mycolicibacterium fluoranthenivorans</name>
    <dbReference type="NCBI Taxonomy" id="258505"/>
    <lineage>
        <taxon>Bacteria</taxon>
        <taxon>Bacillati</taxon>
        <taxon>Actinomycetota</taxon>
        <taxon>Actinomycetes</taxon>
        <taxon>Mycobacteriales</taxon>
        <taxon>Mycobacteriaceae</taxon>
        <taxon>Mycolicibacterium</taxon>
    </lineage>
</organism>
<dbReference type="InterPro" id="IPR000084">
    <property type="entry name" value="PE-PGRS_N"/>
</dbReference>
<gene>
    <name evidence="2" type="ORF">HZU40_00500</name>
</gene>
<dbReference type="Proteomes" id="UP000515498">
    <property type="component" value="Plasmid unnamed2"/>
</dbReference>
<evidence type="ECO:0000259" key="1">
    <source>
        <dbReference type="Pfam" id="PF00934"/>
    </source>
</evidence>
<protein>
    <submittedName>
        <fullName evidence="2">PE family protein</fullName>
    </submittedName>
</protein>
<dbReference type="Pfam" id="PF00934">
    <property type="entry name" value="PE"/>
    <property type="match status" value="1"/>
</dbReference>
<accession>A0A7G8P6K7</accession>
<dbReference type="InterPro" id="IPR038332">
    <property type="entry name" value="PPE_sf"/>
</dbReference>
<sequence>MQLDVTPEALAAASGQVAALTGRLIAANAAHMVANATILPPGSDLASVRTAATLQASGLAHDAMAAMGNFQMAASSYGVGESGVSYATGEAQGVATYAAAGGA</sequence>
<dbReference type="EMBL" id="CP059893">
    <property type="protein sequence ID" value="QNJ89973.1"/>
    <property type="molecule type" value="Genomic_DNA"/>
</dbReference>
<feature type="domain" description="PE" evidence="1">
    <location>
        <begin position="3"/>
        <end position="92"/>
    </location>
</feature>
<evidence type="ECO:0000313" key="3">
    <source>
        <dbReference type="Proteomes" id="UP000515498"/>
    </source>
</evidence>
<dbReference type="KEGG" id="mflu:HZU40_00500"/>
<dbReference type="RefSeq" id="WP_187095125.1">
    <property type="nucleotide sequence ID" value="NZ_CP059893.1"/>
</dbReference>